<organism evidence="11 12">
    <name type="scientific">Bipolaricaulis sibiricus</name>
    <dbReference type="NCBI Taxonomy" id="2501609"/>
    <lineage>
        <taxon>Bacteria</taxon>
        <taxon>Candidatus Bipolaricaulota</taxon>
        <taxon>Candidatus Bipolaricaulia</taxon>
        <taxon>Candidatus Bipolaricaulales</taxon>
        <taxon>Candidatus Bipolaricaulaceae</taxon>
        <taxon>Candidatus Bipolaricaulis</taxon>
    </lineage>
</organism>
<dbReference type="AlphaFoldDB" id="A0A410FW13"/>
<dbReference type="EMBL" id="CP034928">
    <property type="protein sequence ID" value="QAA77277.1"/>
    <property type="molecule type" value="Genomic_DNA"/>
</dbReference>
<keyword evidence="7 10" id="KW-1133">Transmembrane helix</keyword>
<comment type="subcellular location">
    <subcellularLocation>
        <location evidence="1 10">Cell membrane</location>
        <topology evidence="1 10">Multi-pass membrane protein</topology>
    </subcellularLocation>
</comment>
<dbReference type="GO" id="GO:0005886">
    <property type="term" value="C:plasma membrane"/>
    <property type="evidence" value="ECO:0007669"/>
    <property type="project" value="UniProtKB-SubCell"/>
</dbReference>
<dbReference type="PANTHER" id="PTHR34182:SF1">
    <property type="entry name" value="PROTEIN-EXPORT MEMBRANE PROTEIN SECG"/>
    <property type="match status" value="1"/>
</dbReference>
<evidence type="ECO:0000256" key="1">
    <source>
        <dbReference type="ARBA" id="ARBA00004651"/>
    </source>
</evidence>
<dbReference type="PRINTS" id="PR01651">
    <property type="entry name" value="SECGEXPORT"/>
</dbReference>
<keyword evidence="4 10" id="KW-1003">Cell membrane</keyword>
<evidence type="ECO:0000313" key="12">
    <source>
        <dbReference type="Proteomes" id="UP000287233"/>
    </source>
</evidence>
<comment type="function">
    <text evidence="10">Involved in protein export. Participates in an early event of protein translocation.</text>
</comment>
<evidence type="ECO:0000256" key="9">
    <source>
        <dbReference type="ARBA" id="ARBA00023136"/>
    </source>
</evidence>
<name>A0A410FW13_BIPS1</name>
<proteinExistence type="inferred from homology"/>
<feature type="transmembrane region" description="Helical" evidence="10">
    <location>
        <begin position="57"/>
        <end position="75"/>
    </location>
</feature>
<dbReference type="KEGG" id="bih:BIP78_1511"/>
<evidence type="ECO:0000313" key="11">
    <source>
        <dbReference type="EMBL" id="QAA77277.1"/>
    </source>
</evidence>
<protein>
    <recommendedName>
        <fullName evidence="10">Protein-export membrane protein SecG</fullName>
    </recommendedName>
</protein>
<comment type="similarity">
    <text evidence="2 10">Belongs to the SecG family.</text>
</comment>
<keyword evidence="6 10" id="KW-0653">Protein transport</keyword>
<accession>A0A410FW13</accession>
<gene>
    <name evidence="11" type="ORF">BIP78_1511</name>
</gene>
<dbReference type="NCBIfam" id="TIGR00810">
    <property type="entry name" value="secG"/>
    <property type="match status" value="1"/>
</dbReference>
<evidence type="ECO:0000256" key="3">
    <source>
        <dbReference type="ARBA" id="ARBA00022448"/>
    </source>
</evidence>
<evidence type="ECO:0000256" key="4">
    <source>
        <dbReference type="ARBA" id="ARBA00022475"/>
    </source>
</evidence>
<evidence type="ECO:0000256" key="5">
    <source>
        <dbReference type="ARBA" id="ARBA00022692"/>
    </source>
</evidence>
<dbReference type="GO" id="GO:0065002">
    <property type="term" value="P:intracellular protein transmembrane transport"/>
    <property type="evidence" value="ECO:0007669"/>
    <property type="project" value="TreeGrafter"/>
</dbReference>
<evidence type="ECO:0000256" key="8">
    <source>
        <dbReference type="ARBA" id="ARBA00023010"/>
    </source>
</evidence>
<evidence type="ECO:0000256" key="7">
    <source>
        <dbReference type="ARBA" id="ARBA00022989"/>
    </source>
</evidence>
<reference evidence="12" key="1">
    <citation type="submission" date="2018-12" db="EMBL/GenBank/DDBJ databases">
        <title>Complete genome sequence of an uncultured bacterium of the candidate phylum Bipolaricaulota.</title>
        <authorList>
            <person name="Kadnikov V.V."/>
            <person name="Mardanov A.V."/>
            <person name="Beletsky A.V."/>
            <person name="Frank Y.A."/>
            <person name="Karnachuk O.V."/>
            <person name="Ravin N.V."/>
        </authorList>
    </citation>
    <scope>NUCLEOTIDE SEQUENCE [LARGE SCALE GENOMIC DNA]</scope>
</reference>
<keyword evidence="5 10" id="KW-0812">Transmembrane</keyword>
<evidence type="ECO:0000256" key="10">
    <source>
        <dbReference type="RuleBase" id="RU365087"/>
    </source>
</evidence>
<sequence>MAAFRTVLQIVFLVDALALIGLVLLQMSEHASMGGAFGSGMSGTVFGRDVTKDPKKLATGVLGGVFLVLGLLLAIL</sequence>
<dbReference type="InterPro" id="IPR004692">
    <property type="entry name" value="SecG"/>
</dbReference>
<evidence type="ECO:0000256" key="6">
    <source>
        <dbReference type="ARBA" id="ARBA00022927"/>
    </source>
</evidence>
<dbReference type="PANTHER" id="PTHR34182">
    <property type="entry name" value="PROTEIN-EXPORT MEMBRANE PROTEIN SECG"/>
    <property type="match status" value="1"/>
</dbReference>
<dbReference type="GO" id="GO:0015450">
    <property type="term" value="F:protein-transporting ATPase activity"/>
    <property type="evidence" value="ECO:0007669"/>
    <property type="project" value="UniProtKB-UniRule"/>
</dbReference>
<dbReference type="GO" id="GO:0043952">
    <property type="term" value="P:protein transport by the Sec complex"/>
    <property type="evidence" value="ECO:0007669"/>
    <property type="project" value="TreeGrafter"/>
</dbReference>
<feature type="transmembrane region" description="Helical" evidence="10">
    <location>
        <begin position="6"/>
        <end position="25"/>
    </location>
</feature>
<dbReference type="Proteomes" id="UP000287233">
    <property type="component" value="Chromosome"/>
</dbReference>
<keyword evidence="9 10" id="KW-0472">Membrane</keyword>
<keyword evidence="3 10" id="KW-0813">Transport</keyword>
<dbReference type="GO" id="GO:0009306">
    <property type="term" value="P:protein secretion"/>
    <property type="evidence" value="ECO:0007669"/>
    <property type="project" value="UniProtKB-UniRule"/>
</dbReference>
<dbReference type="Pfam" id="PF03840">
    <property type="entry name" value="SecG"/>
    <property type="match status" value="1"/>
</dbReference>
<keyword evidence="8 10" id="KW-0811">Translocation</keyword>
<evidence type="ECO:0000256" key="2">
    <source>
        <dbReference type="ARBA" id="ARBA00008445"/>
    </source>
</evidence>